<evidence type="ECO:0000256" key="2">
    <source>
        <dbReference type="ARBA" id="ARBA00008420"/>
    </source>
</evidence>
<dbReference type="PANTHER" id="PTHR43442:SF3">
    <property type="entry name" value="GLUCONOKINASE-RELATED"/>
    <property type="match status" value="1"/>
</dbReference>
<evidence type="ECO:0000256" key="8">
    <source>
        <dbReference type="ARBA" id="ARBA00023064"/>
    </source>
</evidence>
<keyword evidence="8" id="KW-0311">Gluconate utilization</keyword>
<dbReference type="KEGG" id="mmed:Mame_01730"/>
<dbReference type="PANTHER" id="PTHR43442">
    <property type="entry name" value="GLUCONOKINASE-RELATED"/>
    <property type="match status" value="1"/>
</dbReference>
<name>A0A1U9Z055_9HYPH</name>
<comment type="catalytic activity">
    <reaction evidence="9 10">
        <text>D-gluconate + ATP = 6-phospho-D-gluconate + ADP + H(+)</text>
        <dbReference type="Rhea" id="RHEA:19433"/>
        <dbReference type="ChEBI" id="CHEBI:15378"/>
        <dbReference type="ChEBI" id="CHEBI:18391"/>
        <dbReference type="ChEBI" id="CHEBI:30616"/>
        <dbReference type="ChEBI" id="CHEBI:58759"/>
        <dbReference type="ChEBI" id="CHEBI:456216"/>
        <dbReference type="EC" id="2.7.1.12"/>
    </reaction>
</comment>
<keyword evidence="7 10" id="KW-0067">ATP-binding</keyword>
<evidence type="ECO:0000256" key="5">
    <source>
        <dbReference type="ARBA" id="ARBA00022741"/>
    </source>
</evidence>
<comment type="similarity">
    <text evidence="2 10">Belongs to the gluconokinase GntK/GntV family.</text>
</comment>
<reference evidence="11 12" key="1">
    <citation type="submission" date="2017-03" db="EMBL/GenBank/DDBJ databases">
        <title>Foreign affairs: Plasmid Transfer between Roseobacters and Rhizobia.</title>
        <authorList>
            <person name="Bartling P."/>
            <person name="Bunk B."/>
            <person name="Overmann J."/>
            <person name="Brinkmann H."/>
            <person name="Petersen J."/>
        </authorList>
    </citation>
    <scope>NUCLEOTIDE SEQUENCE [LARGE SCALE GENOMIC DNA]</scope>
    <source>
        <strain evidence="11 12">MACL11</strain>
    </source>
</reference>
<evidence type="ECO:0000256" key="7">
    <source>
        <dbReference type="ARBA" id="ARBA00022840"/>
    </source>
</evidence>
<dbReference type="Gene3D" id="3.40.50.300">
    <property type="entry name" value="P-loop containing nucleotide triphosphate hydrolases"/>
    <property type="match status" value="1"/>
</dbReference>
<dbReference type="CDD" id="cd02021">
    <property type="entry name" value="GntK"/>
    <property type="match status" value="1"/>
</dbReference>
<accession>A0A1U9Z055</accession>
<evidence type="ECO:0000256" key="10">
    <source>
        <dbReference type="RuleBase" id="RU363066"/>
    </source>
</evidence>
<keyword evidence="6 10" id="KW-0418">Kinase</keyword>
<protein>
    <recommendedName>
        <fullName evidence="3 10">Gluconokinase</fullName>
        <ecNumber evidence="3 10">2.7.1.12</ecNumber>
    </recommendedName>
</protein>
<dbReference type="AlphaFoldDB" id="A0A1U9Z055"/>
<gene>
    <name evidence="11" type="primary">gntK_2</name>
    <name evidence="11" type="ORF">Mame_01730</name>
</gene>
<dbReference type="InterPro" id="IPR006001">
    <property type="entry name" value="Therm_gnt_kin"/>
</dbReference>
<evidence type="ECO:0000256" key="6">
    <source>
        <dbReference type="ARBA" id="ARBA00022777"/>
    </source>
</evidence>
<sequence>MAVQVVVMGVSGCGKSTLGRRLAQAFQTRFVEGDDLHSVDNVDRMRAGIPLQDEDRWPWLERIGEELACAGKQDSGVVVACSALKKSYRDLLRRTAGPGLRFIHLRGERAALKARMEARQDHYMPATLLDSQLATLEPTDGEDDVLALDFASPADRLQAKAAAFLRQSANSIITNASLPVPAGSARQ</sequence>
<dbReference type="STRING" id="1122214.Mame_01730"/>
<keyword evidence="5 10" id="KW-0547">Nucleotide-binding</keyword>
<evidence type="ECO:0000256" key="9">
    <source>
        <dbReference type="ARBA" id="ARBA00048090"/>
    </source>
</evidence>
<organism evidence="11 12">
    <name type="scientific">Martelella mediterranea DSM 17316</name>
    <dbReference type="NCBI Taxonomy" id="1122214"/>
    <lineage>
        <taxon>Bacteria</taxon>
        <taxon>Pseudomonadati</taxon>
        <taxon>Pseudomonadota</taxon>
        <taxon>Alphaproteobacteria</taxon>
        <taxon>Hyphomicrobiales</taxon>
        <taxon>Aurantimonadaceae</taxon>
        <taxon>Martelella</taxon>
    </lineage>
</organism>
<dbReference type="GO" id="GO:0005524">
    <property type="term" value="F:ATP binding"/>
    <property type="evidence" value="ECO:0007669"/>
    <property type="project" value="UniProtKB-KW"/>
</dbReference>
<evidence type="ECO:0000256" key="4">
    <source>
        <dbReference type="ARBA" id="ARBA00022679"/>
    </source>
</evidence>
<dbReference type="GO" id="GO:0005737">
    <property type="term" value="C:cytoplasm"/>
    <property type="evidence" value="ECO:0007669"/>
    <property type="project" value="TreeGrafter"/>
</dbReference>
<dbReference type="NCBIfam" id="TIGR01313">
    <property type="entry name" value="therm_gnt_kin"/>
    <property type="match status" value="1"/>
</dbReference>
<evidence type="ECO:0000313" key="12">
    <source>
        <dbReference type="Proteomes" id="UP000191135"/>
    </source>
</evidence>
<keyword evidence="4 10" id="KW-0808">Transferase</keyword>
<dbReference type="GO" id="GO:0046316">
    <property type="term" value="F:gluconokinase activity"/>
    <property type="evidence" value="ECO:0007669"/>
    <property type="project" value="UniProtKB-EC"/>
</dbReference>
<dbReference type="Pfam" id="PF13671">
    <property type="entry name" value="AAA_33"/>
    <property type="match status" value="1"/>
</dbReference>
<dbReference type="eggNOG" id="COG3265">
    <property type="taxonomic scope" value="Bacteria"/>
</dbReference>
<dbReference type="Proteomes" id="UP000191135">
    <property type="component" value="Chromosome"/>
</dbReference>
<evidence type="ECO:0000256" key="1">
    <source>
        <dbReference type="ARBA" id="ARBA00004761"/>
    </source>
</evidence>
<proteinExistence type="inferred from homology"/>
<dbReference type="SUPFAM" id="SSF52540">
    <property type="entry name" value="P-loop containing nucleoside triphosphate hydrolases"/>
    <property type="match status" value="1"/>
</dbReference>
<comment type="pathway">
    <text evidence="1">Carbohydrate acid metabolism.</text>
</comment>
<dbReference type="EC" id="2.7.1.12" evidence="3 10"/>
<evidence type="ECO:0000313" key="11">
    <source>
        <dbReference type="EMBL" id="AQZ51077.1"/>
    </source>
</evidence>
<dbReference type="FunFam" id="3.40.50.300:FF:000522">
    <property type="entry name" value="Gluconokinase"/>
    <property type="match status" value="1"/>
</dbReference>
<dbReference type="GO" id="GO:0019521">
    <property type="term" value="P:D-gluconate metabolic process"/>
    <property type="evidence" value="ECO:0007669"/>
    <property type="project" value="UniProtKB-KW"/>
</dbReference>
<dbReference type="InterPro" id="IPR027417">
    <property type="entry name" value="P-loop_NTPase"/>
</dbReference>
<dbReference type="EMBL" id="CP020330">
    <property type="protein sequence ID" value="AQZ51077.1"/>
    <property type="molecule type" value="Genomic_DNA"/>
</dbReference>
<dbReference type="RefSeq" id="WP_018067503.1">
    <property type="nucleotide sequence ID" value="NZ_AQWH01000043.1"/>
</dbReference>
<evidence type="ECO:0000256" key="3">
    <source>
        <dbReference type="ARBA" id="ARBA00012054"/>
    </source>
</evidence>
<keyword evidence="12" id="KW-1185">Reference proteome</keyword>